<name>A0A1E1KLK0_9HELO</name>
<dbReference type="CDD" id="cd11370">
    <property type="entry name" value="RNase_PH_RRP41"/>
    <property type="match status" value="1"/>
</dbReference>
<comment type="similarity">
    <text evidence="1">Belongs to the RNase PH family.</text>
</comment>
<proteinExistence type="inferred from homology"/>
<dbReference type="FunFam" id="3.30.230.70:FF:000024">
    <property type="entry name" value="Similar to exosome complex exonuclease RRP41"/>
    <property type="match status" value="1"/>
</dbReference>
<evidence type="ECO:0000256" key="1">
    <source>
        <dbReference type="ARBA" id="ARBA00006678"/>
    </source>
</evidence>
<dbReference type="GO" id="GO:0016075">
    <property type="term" value="P:rRNA catabolic process"/>
    <property type="evidence" value="ECO:0007669"/>
    <property type="project" value="EnsemblFungi"/>
</dbReference>
<evidence type="ECO:0000313" key="4">
    <source>
        <dbReference type="Proteomes" id="UP000178912"/>
    </source>
</evidence>
<gene>
    <name evidence="3" type="ORF">RAG0_07450</name>
</gene>
<dbReference type="Gene3D" id="3.30.230.70">
    <property type="entry name" value="GHMP Kinase, N-terminal domain"/>
    <property type="match status" value="1"/>
</dbReference>
<feature type="domain" description="Exoribonuclease phosphorolytic" evidence="2">
    <location>
        <begin position="22"/>
        <end position="154"/>
    </location>
</feature>
<dbReference type="PANTHER" id="PTHR11953">
    <property type="entry name" value="EXOSOME COMPLEX COMPONENT"/>
    <property type="match status" value="1"/>
</dbReference>
<dbReference type="GO" id="GO:0005730">
    <property type="term" value="C:nucleolus"/>
    <property type="evidence" value="ECO:0007669"/>
    <property type="project" value="EnsemblFungi"/>
</dbReference>
<keyword evidence="4" id="KW-1185">Reference proteome</keyword>
<dbReference type="GO" id="GO:0030847">
    <property type="term" value="P:termination of RNA polymerase II transcription, exosome-dependent"/>
    <property type="evidence" value="ECO:0007669"/>
    <property type="project" value="EnsemblFungi"/>
</dbReference>
<dbReference type="GO" id="GO:0071051">
    <property type="term" value="P:poly(A)-dependent snoRNA 3'-end processing"/>
    <property type="evidence" value="ECO:0007669"/>
    <property type="project" value="EnsemblFungi"/>
</dbReference>
<reference evidence="4" key="1">
    <citation type="submission" date="2016-03" db="EMBL/GenBank/DDBJ databases">
        <authorList>
            <person name="Guldener U."/>
        </authorList>
    </citation>
    <scope>NUCLEOTIDE SEQUENCE [LARGE SCALE GENOMIC DNA]</scope>
    <source>
        <strain evidence="4">04CH-RAC-A.6.1</strain>
    </source>
</reference>
<organism evidence="3 4">
    <name type="scientific">Rhynchosporium agropyri</name>
    <dbReference type="NCBI Taxonomy" id="914238"/>
    <lineage>
        <taxon>Eukaryota</taxon>
        <taxon>Fungi</taxon>
        <taxon>Dikarya</taxon>
        <taxon>Ascomycota</taxon>
        <taxon>Pezizomycotina</taxon>
        <taxon>Leotiomycetes</taxon>
        <taxon>Helotiales</taxon>
        <taxon>Ploettnerulaceae</taxon>
        <taxon>Rhynchosporium</taxon>
    </lineage>
</organism>
<dbReference type="SUPFAM" id="SSF54211">
    <property type="entry name" value="Ribosomal protein S5 domain 2-like"/>
    <property type="match status" value="1"/>
</dbReference>
<dbReference type="GO" id="GO:0000177">
    <property type="term" value="C:cytoplasmic exosome (RNase complex)"/>
    <property type="evidence" value="ECO:0007669"/>
    <property type="project" value="EnsemblFungi"/>
</dbReference>
<dbReference type="OrthoDB" id="437922at2759"/>
<dbReference type="GO" id="GO:0070478">
    <property type="term" value="P:nuclear-transcribed mRNA catabolic process, 3'-5' exonucleolytic nonsense-mediated decay"/>
    <property type="evidence" value="ECO:0007669"/>
    <property type="project" value="EnsemblFungi"/>
</dbReference>
<dbReference type="GO" id="GO:0071039">
    <property type="term" value="P:nuclear polyadenylation-dependent CUT catabolic process"/>
    <property type="evidence" value="ECO:0007669"/>
    <property type="project" value="EnsemblFungi"/>
</dbReference>
<sequence length="259" mass="27429">MPLDTSTYSLALLRLDGRRWNELRRLTAQMRTQAAADGSSYLEMGNTKVICTVSGPSEGKTGSAGGGQRDKANIECTINVAGFSGVDRKRSGRGDKRLSEMQTTISSAFTHTLLTHLYPHSTISVSLHVLSQDGSLLAGCINAATLALIDAGIPMRDYICACTAGSTSSYSSNDEKADPLLDLNGMEEQELPFLTVATTGGGGEGGGDDVVVLVMETRVQQGRLEGMLAVGVDGCKQVREILDGVVRERGARMVEGARI</sequence>
<dbReference type="InterPro" id="IPR036345">
    <property type="entry name" value="ExoRNase_PH_dom2_sf"/>
</dbReference>
<evidence type="ECO:0000313" key="3">
    <source>
        <dbReference type="EMBL" id="CZS98880.1"/>
    </source>
</evidence>
<dbReference type="AlphaFoldDB" id="A0A1E1KLK0"/>
<dbReference type="GO" id="GO:0071038">
    <property type="term" value="P:TRAMP-dependent tRNA surveillance pathway"/>
    <property type="evidence" value="ECO:0007669"/>
    <property type="project" value="EnsemblFungi"/>
</dbReference>
<dbReference type="Proteomes" id="UP000178912">
    <property type="component" value="Unassembled WGS sequence"/>
</dbReference>
<dbReference type="GO" id="GO:0034473">
    <property type="term" value="P:U1 snRNA 3'-end processing"/>
    <property type="evidence" value="ECO:0007669"/>
    <property type="project" value="EnsemblFungi"/>
</dbReference>
<dbReference type="GO" id="GO:0000176">
    <property type="term" value="C:nuclear exosome (RNase complex)"/>
    <property type="evidence" value="ECO:0007669"/>
    <property type="project" value="EnsemblFungi"/>
</dbReference>
<dbReference type="InterPro" id="IPR001247">
    <property type="entry name" value="ExoRNase_PH_dom1"/>
</dbReference>
<dbReference type="GO" id="GO:0071031">
    <property type="term" value="P:nuclear mRNA surveillance of mRNA 3'-end processing"/>
    <property type="evidence" value="ECO:0007669"/>
    <property type="project" value="EnsemblFungi"/>
</dbReference>
<dbReference type="GO" id="GO:0034476">
    <property type="term" value="P:U5 snRNA 3'-end processing"/>
    <property type="evidence" value="ECO:0007669"/>
    <property type="project" value="EnsemblFungi"/>
</dbReference>
<dbReference type="Pfam" id="PF01138">
    <property type="entry name" value="RNase_PH"/>
    <property type="match status" value="1"/>
</dbReference>
<dbReference type="GO" id="GO:0034475">
    <property type="term" value="P:U4 snRNA 3'-end processing"/>
    <property type="evidence" value="ECO:0007669"/>
    <property type="project" value="EnsemblFungi"/>
</dbReference>
<dbReference type="GO" id="GO:0000785">
    <property type="term" value="C:chromatin"/>
    <property type="evidence" value="ECO:0007669"/>
    <property type="project" value="EnsemblFungi"/>
</dbReference>
<accession>A0A1E1KLK0</accession>
<dbReference type="InterPro" id="IPR020568">
    <property type="entry name" value="Ribosomal_Su5_D2-typ_SF"/>
</dbReference>
<evidence type="ECO:0000259" key="2">
    <source>
        <dbReference type="Pfam" id="PF01138"/>
    </source>
</evidence>
<dbReference type="PANTHER" id="PTHR11953:SF0">
    <property type="entry name" value="EXOSOME COMPLEX COMPONENT RRP41"/>
    <property type="match status" value="1"/>
</dbReference>
<dbReference type="InterPro" id="IPR050080">
    <property type="entry name" value="RNase_PH"/>
</dbReference>
<protein>
    <submittedName>
        <fullName evidence="3">Related to 3`-&gt;5` exoribonuclease required for 3` end formation of 5.8S rRNA</fullName>
    </submittedName>
</protein>
<dbReference type="EMBL" id="FJUX01000038">
    <property type="protein sequence ID" value="CZS98880.1"/>
    <property type="molecule type" value="Genomic_DNA"/>
</dbReference>
<dbReference type="GO" id="GO:0000467">
    <property type="term" value="P:exonucleolytic trimming to generate mature 3'-end of 5.8S rRNA from tricistronic rRNA transcript (SSU-rRNA, 5.8S rRNA, LSU-rRNA)"/>
    <property type="evidence" value="ECO:0007669"/>
    <property type="project" value="EnsemblFungi"/>
</dbReference>
<dbReference type="SUPFAM" id="SSF55666">
    <property type="entry name" value="Ribonuclease PH domain 2-like"/>
    <property type="match status" value="1"/>
</dbReference>
<dbReference type="GO" id="GO:0003723">
    <property type="term" value="F:RNA binding"/>
    <property type="evidence" value="ECO:0007669"/>
    <property type="project" value="TreeGrafter"/>
</dbReference>
<dbReference type="InterPro" id="IPR027408">
    <property type="entry name" value="PNPase/RNase_PH_dom_sf"/>
</dbReference>